<dbReference type="Gene3D" id="3.40.50.720">
    <property type="entry name" value="NAD(P)-binding Rossmann-like Domain"/>
    <property type="match status" value="1"/>
</dbReference>
<dbReference type="GO" id="GO:0004806">
    <property type="term" value="F:triacylglycerol lipase activity"/>
    <property type="evidence" value="ECO:0007669"/>
    <property type="project" value="TreeGrafter"/>
</dbReference>
<dbReference type="SUPFAM" id="SSF51735">
    <property type="entry name" value="NAD(P)-binding Rossmann-fold domains"/>
    <property type="match status" value="1"/>
</dbReference>
<dbReference type="PANTHER" id="PTHR44169:SF6">
    <property type="entry name" value="NADPH-DEPENDENT 1-ACYLDIHYDROXYACETONE PHOSPHATE REDUCTASE"/>
    <property type="match status" value="1"/>
</dbReference>
<comment type="caution">
    <text evidence="3">The sequence shown here is derived from an EMBL/GenBank/DDBJ whole genome shotgun (WGS) entry which is preliminary data.</text>
</comment>
<keyword evidence="2" id="KW-0560">Oxidoreductase</keyword>
<dbReference type="InterPro" id="IPR002347">
    <property type="entry name" value="SDR_fam"/>
</dbReference>
<dbReference type="GO" id="GO:0005811">
    <property type="term" value="C:lipid droplet"/>
    <property type="evidence" value="ECO:0007669"/>
    <property type="project" value="TreeGrafter"/>
</dbReference>
<dbReference type="InterPro" id="IPR036291">
    <property type="entry name" value="NAD(P)-bd_dom_sf"/>
</dbReference>
<dbReference type="STRING" id="105984.A0A427XFP7"/>
<reference evidence="3 4" key="1">
    <citation type="submission" date="2018-11" db="EMBL/GenBank/DDBJ databases">
        <title>Genome sequence of Apiotrichum porosum DSM 27194.</title>
        <authorList>
            <person name="Aliyu H."/>
            <person name="Gorte O."/>
            <person name="Ochsenreither K."/>
        </authorList>
    </citation>
    <scope>NUCLEOTIDE SEQUENCE [LARGE SCALE GENOMIC DNA]</scope>
    <source>
        <strain evidence="3 4">DSM 27194</strain>
    </source>
</reference>
<dbReference type="PANTHER" id="PTHR44169">
    <property type="entry name" value="NADPH-DEPENDENT 1-ACYLDIHYDROXYACETONE PHOSPHATE REDUCTASE"/>
    <property type="match status" value="1"/>
</dbReference>
<organism evidence="3 4">
    <name type="scientific">Apiotrichum porosum</name>
    <dbReference type="NCBI Taxonomy" id="105984"/>
    <lineage>
        <taxon>Eukaryota</taxon>
        <taxon>Fungi</taxon>
        <taxon>Dikarya</taxon>
        <taxon>Basidiomycota</taxon>
        <taxon>Agaricomycotina</taxon>
        <taxon>Tremellomycetes</taxon>
        <taxon>Trichosporonales</taxon>
        <taxon>Trichosporonaceae</taxon>
        <taxon>Apiotrichum</taxon>
    </lineage>
</organism>
<dbReference type="EMBL" id="RSCE01000015">
    <property type="protein sequence ID" value="RSH77573.1"/>
    <property type="molecule type" value="Genomic_DNA"/>
</dbReference>
<dbReference type="GO" id="GO:0005783">
    <property type="term" value="C:endoplasmic reticulum"/>
    <property type="evidence" value="ECO:0007669"/>
    <property type="project" value="TreeGrafter"/>
</dbReference>
<dbReference type="Proteomes" id="UP000279236">
    <property type="component" value="Unassembled WGS sequence"/>
</dbReference>
<dbReference type="Pfam" id="PF00106">
    <property type="entry name" value="adh_short"/>
    <property type="match status" value="1"/>
</dbReference>
<protein>
    <submittedName>
        <fullName evidence="3">Uncharacterized protein</fullName>
    </submittedName>
</protein>
<dbReference type="RefSeq" id="XP_028472720.1">
    <property type="nucleotide sequence ID" value="XM_028618832.1"/>
</dbReference>
<proteinExistence type="inferred from homology"/>
<dbReference type="GeneID" id="39587676"/>
<gene>
    <name evidence="3" type="ORF">EHS24_003133</name>
</gene>
<evidence type="ECO:0000256" key="2">
    <source>
        <dbReference type="ARBA" id="ARBA00023002"/>
    </source>
</evidence>
<accession>A0A427XFP7</accession>
<comment type="similarity">
    <text evidence="1">Belongs to the short-chain dehydrogenases/reductases (SDR) family.</text>
</comment>
<dbReference type="AlphaFoldDB" id="A0A427XFP7"/>
<evidence type="ECO:0000256" key="1">
    <source>
        <dbReference type="ARBA" id="ARBA00006484"/>
    </source>
</evidence>
<dbReference type="GO" id="GO:0019433">
    <property type="term" value="P:triglyceride catabolic process"/>
    <property type="evidence" value="ECO:0007669"/>
    <property type="project" value="TreeGrafter"/>
</dbReference>
<evidence type="ECO:0000313" key="4">
    <source>
        <dbReference type="Proteomes" id="UP000279236"/>
    </source>
</evidence>
<dbReference type="OrthoDB" id="2102561at2759"/>
<name>A0A427XFP7_9TREE</name>
<sequence length="91" mass="9455">MPTSNKVALITGCSEPASLGAALAIEFKRRGYRVYATARNIKTMGNLQAEGCDLLTLDVVSPTSIQEAISAVTTDAGRLDLLVNNASPSSG</sequence>
<keyword evidence="4" id="KW-1185">Reference proteome</keyword>
<evidence type="ECO:0000313" key="3">
    <source>
        <dbReference type="EMBL" id="RSH77573.1"/>
    </source>
</evidence>
<dbReference type="GO" id="GO:0006654">
    <property type="term" value="P:phosphatidic acid biosynthetic process"/>
    <property type="evidence" value="ECO:0007669"/>
    <property type="project" value="TreeGrafter"/>
</dbReference>
<dbReference type="GO" id="GO:0000140">
    <property type="term" value="F:acylglycerone-phosphate reductase (NADP+) activity"/>
    <property type="evidence" value="ECO:0007669"/>
    <property type="project" value="TreeGrafter"/>
</dbReference>